<evidence type="ECO:0000313" key="4">
    <source>
        <dbReference type="EMBL" id="MBR7832267.1"/>
    </source>
</evidence>
<dbReference type="SUPFAM" id="SSF51126">
    <property type="entry name" value="Pectin lyase-like"/>
    <property type="match status" value="1"/>
</dbReference>
<dbReference type="InterPro" id="IPR033801">
    <property type="entry name" value="CBM6-CBM35-CBM36-like_1"/>
</dbReference>
<sequence>MPRPRARLGLLAAAAASGLLGLGVTGAAQAASASAPAANSAAAHTATGPRSAFDPSYDGGATVPGLTGEYLATGANAATDGSVIGPDYTQGTLASEAVGREAVQLTAAGQYVQFTLAASANAVDVDYALPQGTTGTLSVYVNGVRQKQELSLTSAYSYIDTPQIYGSQTHHFYNDVRIMFGFQLHRGDTVRLQADAQDTALPYTINLADFYQVAAPLRQPAHTVSVLSEGADPTGATDSTAAFAAAVSAANAAHEAVWIPAGDFTVGSSLQISAATLEGAGSWYTRIHSNAFIDNTAAVPGPVNLKNFAILGSTVGRHDDSTANAINGSLGTGAVVDGLWIQNTNVGLWLQYGNTNVTVRNTEIFDTDADGLNLNGNATGDLVYNVFVRNTGDDGLALWSYPANDAHDVLAWDTVEQTNLANGIAEYGGTDNTIAHDVIADTNALGSGLTISNEQFASPGFTTLSGTIDASHDTVIRAGAMNPNWGHPMSAVQIDAYDYALTGVQVNLTYLNVFDTPYSVFELVSGDGTGLGISGLTIDHADIQNVGTVVFQGETQGSAYVANVHASGVGVTGTVQDQYPPATPQFQFVLGPGNSGWSLSPTLAYFPTPSPAVP</sequence>
<dbReference type="RefSeq" id="WP_212526800.1">
    <property type="nucleotide sequence ID" value="NZ_JAGSOG010000008.1"/>
</dbReference>
<dbReference type="InterPro" id="IPR055149">
    <property type="entry name" value="Agl_cat_D2"/>
</dbReference>
<protein>
    <recommendedName>
        <fullName evidence="6">Mycodextranase</fullName>
    </recommendedName>
</protein>
<evidence type="ECO:0000259" key="2">
    <source>
        <dbReference type="Pfam" id="PF22815"/>
    </source>
</evidence>
<proteinExistence type="predicted"/>
<dbReference type="InterPro" id="IPR011050">
    <property type="entry name" value="Pectin_lyase_fold/virulence"/>
</dbReference>
<accession>A0A941EKM8</accession>
<feature type="chain" id="PRO_5037713171" description="Mycodextranase" evidence="1">
    <location>
        <begin position="31"/>
        <end position="614"/>
    </location>
</feature>
<feature type="domain" description="CBM6/CBM35/CBM36-like 1" evidence="2">
    <location>
        <begin position="71"/>
        <end position="213"/>
    </location>
</feature>
<evidence type="ECO:0000259" key="3">
    <source>
        <dbReference type="Pfam" id="PF22816"/>
    </source>
</evidence>
<keyword evidence="1" id="KW-0732">Signal</keyword>
<comment type="caution">
    <text evidence="4">The sequence shown here is derived from an EMBL/GenBank/DDBJ whole genome shotgun (WGS) entry which is preliminary data.</text>
</comment>
<dbReference type="AlphaFoldDB" id="A0A941EKM8"/>
<reference evidence="4" key="1">
    <citation type="submission" date="2021-04" db="EMBL/GenBank/DDBJ databases">
        <title>Genome based classification of Actinospica acidithermotolerans sp. nov., an actinobacterium isolated from an Indonesian hot spring.</title>
        <authorList>
            <person name="Kusuma A.B."/>
            <person name="Putra K.E."/>
            <person name="Nafisah S."/>
            <person name="Loh J."/>
            <person name="Nouioui I."/>
            <person name="Goodfellow M."/>
        </authorList>
    </citation>
    <scope>NUCLEOTIDE SEQUENCE</scope>
    <source>
        <strain evidence="4">CSCA 57</strain>
    </source>
</reference>
<evidence type="ECO:0000313" key="5">
    <source>
        <dbReference type="Proteomes" id="UP000675781"/>
    </source>
</evidence>
<dbReference type="EMBL" id="JAGSOG010000008">
    <property type="protein sequence ID" value="MBR7832267.1"/>
    <property type="molecule type" value="Genomic_DNA"/>
</dbReference>
<dbReference type="Proteomes" id="UP000675781">
    <property type="component" value="Unassembled WGS sequence"/>
</dbReference>
<dbReference type="Pfam" id="PF22815">
    <property type="entry name" value="CatAgl_D1"/>
    <property type="match status" value="1"/>
</dbReference>
<dbReference type="Pfam" id="PF22816">
    <property type="entry name" value="CatAgl_D2"/>
    <property type="match status" value="1"/>
</dbReference>
<organism evidence="4 5">
    <name type="scientific">Actinospica durhamensis</name>
    <dbReference type="NCBI Taxonomy" id="1508375"/>
    <lineage>
        <taxon>Bacteria</taxon>
        <taxon>Bacillati</taxon>
        <taxon>Actinomycetota</taxon>
        <taxon>Actinomycetes</taxon>
        <taxon>Catenulisporales</taxon>
        <taxon>Actinospicaceae</taxon>
        <taxon>Actinospica</taxon>
    </lineage>
</organism>
<dbReference type="Gene3D" id="2.160.20.10">
    <property type="entry name" value="Single-stranded right-handed beta-helix, Pectin lyase-like"/>
    <property type="match status" value="1"/>
</dbReference>
<name>A0A941EKM8_9ACTN</name>
<evidence type="ECO:0008006" key="6">
    <source>
        <dbReference type="Google" id="ProtNLM"/>
    </source>
</evidence>
<dbReference type="InterPro" id="IPR012334">
    <property type="entry name" value="Pectin_lyas_fold"/>
</dbReference>
<feature type="domain" description="Alpha-1,3-glucanase catalytic" evidence="3">
    <location>
        <begin position="250"/>
        <end position="472"/>
    </location>
</feature>
<keyword evidence="5" id="KW-1185">Reference proteome</keyword>
<feature type="signal peptide" evidence="1">
    <location>
        <begin position="1"/>
        <end position="30"/>
    </location>
</feature>
<gene>
    <name evidence="4" type="ORF">KDL01_03295</name>
</gene>
<evidence type="ECO:0000256" key="1">
    <source>
        <dbReference type="SAM" id="SignalP"/>
    </source>
</evidence>